<dbReference type="Pfam" id="PF00041">
    <property type="entry name" value="fn3"/>
    <property type="match status" value="1"/>
</dbReference>
<dbReference type="InterPro" id="IPR036116">
    <property type="entry name" value="FN3_sf"/>
</dbReference>
<dbReference type="SUPFAM" id="SSF49265">
    <property type="entry name" value="Fibronectin type III"/>
    <property type="match status" value="1"/>
</dbReference>
<dbReference type="Gene3D" id="2.60.40.10">
    <property type="entry name" value="Immunoglobulins"/>
    <property type="match status" value="2"/>
</dbReference>
<gene>
    <name evidence="3" type="ORF">H6H04_02210</name>
</gene>
<keyword evidence="4" id="KW-1185">Reference proteome</keyword>
<evidence type="ECO:0000256" key="1">
    <source>
        <dbReference type="ARBA" id="ARBA00022729"/>
    </source>
</evidence>
<proteinExistence type="predicted"/>
<dbReference type="NCBIfam" id="TIGR04183">
    <property type="entry name" value="Por_Secre_tail"/>
    <property type="match status" value="1"/>
</dbReference>
<accession>A0ABR6XXE3</accession>
<dbReference type="PROSITE" id="PS50853">
    <property type="entry name" value="FN3"/>
    <property type="match status" value="2"/>
</dbReference>
<feature type="domain" description="Fibronectin type-III" evidence="2">
    <location>
        <begin position="218"/>
        <end position="308"/>
    </location>
</feature>
<dbReference type="CDD" id="cd00063">
    <property type="entry name" value="FN3"/>
    <property type="match status" value="2"/>
</dbReference>
<evidence type="ECO:0000313" key="3">
    <source>
        <dbReference type="EMBL" id="MBC3845182.1"/>
    </source>
</evidence>
<keyword evidence="1" id="KW-0732">Signal</keyword>
<sequence length="1474" mass="157356">MKKNYTFLILLFISGLGYGQTVLWVEDFETDGDSGSRYTSSNTFDDGSNDHFGRTNGGNISGTYNSPSNTFFWAGEDLDDNGGDGLPTKTITFNSINISGYNDITFKGLFASGNGGSGWDSSDILYIEYSLDGGTYQKFIQFASPTSGSNSGLNFDSNLDGTGDGSAITTTFTEYSSSLGITGNTIQLRLFVSANSASEEFAFDNFIIEGTASSTCPDITNLTVDSFTETSAEISWTAGSSETSWEIVVQPEGIGTPSGSGTVTITNPHTQISLTPDTDYEVFVRANCGVVDGYSNWVGPVLFTTLATCPEVTDLTIDSFTDTSANISWTAGGTETDWEIIIQNEGAGFPSSSGTATTTNNPHIASGLTQFTAYEVYVRANCGITDGFSNWVGPVLFSTIATPITSFPYNENFESSNGGWTADNTTNGSWELGPPTNTIINSADSGVNAWVTNLDGDYNADEDSSVISPVFNFSTITTPVIEFSIWWNSESGWDGMVLQSSIDNGTTWQNVGAFNDPNNWFNDNDIDANPGGQLIGWTGREESSSDGSYGWVTAINNLTGLGGQSNVLLRVAFASDGSFQDEGVAFDSVNIYEQTCNISDSGLANITCNDNGTPLDGSDDITSFELNPTGDLLGDSYSVDMDGFANISTNPNGPFNNDVISGITYGSATTFYLEPGSAGIGGDLDAIVLDIDNNNCFDIVTISDPSSCSFPPSLIYEDFDDGNFTANPIWTGNTSGFSIITDTTLPNGNASTDGSYLASNTSQGDQSLSIESNETTEWEFSFGSGSFSPSTSNYFGVILMSNAPISGSINDANFQGYFIRIGVNGGTDLIELWRKTGSGQTKVGDFPSSPNFGSGAISNGLNIRITRSATGVFELFYSTGFEYSSTPTTSAGTLTNDVYDTSSYFGIFQEFANTSSSRRIYFDNLNITPPTITYVYNGTWSPSDPNGMSTSIEEMIIESGDAIISSNTDINTVTINPGASITIDTGVTLNATSVTLESVSNAYSSLILDGNIVGTITYERFVNVIGSGNSGTGNDLISLPLIPSVGGMSFDEFIDLGDPANSTKLATNGVFYAFAPYNNLLLQFINFLNEGTDNLESGKGYRVATTTGENLTFSGDVPTGNIAVDISTPTIANSQWNLIGNPFPSYVNSMDFLSANSGVFDDSAVAIYGYNSGTFSGSGETSEKFTVINMVSNSGLNIAPGQGFFIAARNTINFSGSIGFTDGTMIPTDMRTTSGTDDFIEGRSSTVNYKLKLSLTNSEIYTTSFYFNSNASLGLDPGYDAATFDGFGDSYKLYSHLVENNEGRNMTIQALGEDDINNVIIPLGVNSNQGEQITFSISETSLPSTINVYLEDNVNNTTTLLNSSDYTLTLNQNTSGTGRFYLRITNGLLSNTLNTLDHLNIYNNQENKTVVIEGQLSENTITKIYDLQGRVVNISTLYTTDTTQSIDVSNLNTGVYVVQLSNKSQLKTQKIIMK</sequence>
<evidence type="ECO:0000259" key="2">
    <source>
        <dbReference type="PROSITE" id="PS50853"/>
    </source>
</evidence>
<reference evidence="3 4" key="1">
    <citation type="submission" date="2020-08" db="EMBL/GenBank/DDBJ databases">
        <title>Winogradskyella ouciana sp. nov., isolated from the hadal seawater of the Mariana Trench.</title>
        <authorList>
            <person name="He X."/>
        </authorList>
    </citation>
    <scope>NUCLEOTIDE SEQUENCE [LARGE SCALE GENOMIC DNA]</scope>
    <source>
        <strain evidence="3 4">KCTC 22026</strain>
    </source>
</reference>
<protein>
    <submittedName>
        <fullName evidence="3">T9SS type A sorting domain-containing protein</fullName>
    </submittedName>
</protein>
<name>A0ABR6XXE3_9FLAO</name>
<dbReference type="EMBL" id="JACOME010000001">
    <property type="protein sequence ID" value="MBC3845182.1"/>
    <property type="molecule type" value="Genomic_DNA"/>
</dbReference>
<comment type="caution">
    <text evidence="3">The sequence shown here is derived from an EMBL/GenBank/DDBJ whole genome shotgun (WGS) entry which is preliminary data.</text>
</comment>
<feature type="domain" description="Fibronectin type-III" evidence="2">
    <location>
        <begin position="311"/>
        <end position="402"/>
    </location>
</feature>
<dbReference type="Pfam" id="PF18962">
    <property type="entry name" value="Por_Secre_tail"/>
    <property type="match status" value="1"/>
</dbReference>
<dbReference type="RefSeq" id="WP_186844308.1">
    <property type="nucleotide sequence ID" value="NZ_JACOME010000001.1"/>
</dbReference>
<dbReference type="InterPro" id="IPR003961">
    <property type="entry name" value="FN3_dom"/>
</dbReference>
<evidence type="ECO:0000313" key="4">
    <source>
        <dbReference type="Proteomes" id="UP000607435"/>
    </source>
</evidence>
<organism evidence="3 4">
    <name type="scientific">Winogradskyella echinorum</name>
    <dbReference type="NCBI Taxonomy" id="538189"/>
    <lineage>
        <taxon>Bacteria</taxon>
        <taxon>Pseudomonadati</taxon>
        <taxon>Bacteroidota</taxon>
        <taxon>Flavobacteriia</taxon>
        <taxon>Flavobacteriales</taxon>
        <taxon>Flavobacteriaceae</taxon>
        <taxon>Winogradskyella</taxon>
    </lineage>
</organism>
<dbReference type="InterPro" id="IPR026444">
    <property type="entry name" value="Secre_tail"/>
</dbReference>
<dbReference type="SMART" id="SM00060">
    <property type="entry name" value="FN3"/>
    <property type="match status" value="2"/>
</dbReference>
<dbReference type="Proteomes" id="UP000607435">
    <property type="component" value="Unassembled WGS sequence"/>
</dbReference>
<dbReference type="InterPro" id="IPR013783">
    <property type="entry name" value="Ig-like_fold"/>
</dbReference>